<feature type="domain" description="Glycosyl transferase family 51" evidence="29">
    <location>
        <begin position="92"/>
        <end position="264"/>
    </location>
</feature>
<dbReference type="Proteomes" id="UP000074561">
    <property type="component" value="Chromosome"/>
</dbReference>
<dbReference type="PANTHER" id="PTHR32282">
    <property type="entry name" value="BINDING PROTEIN TRANSPEPTIDASE, PUTATIVE-RELATED"/>
    <property type="match status" value="1"/>
</dbReference>
<evidence type="ECO:0000256" key="4">
    <source>
        <dbReference type="ARBA" id="ARBA00007739"/>
    </source>
</evidence>
<dbReference type="SUPFAM" id="SSF53955">
    <property type="entry name" value="Lysozyme-like"/>
    <property type="match status" value="1"/>
</dbReference>
<evidence type="ECO:0000256" key="12">
    <source>
        <dbReference type="ARBA" id="ARBA00022679"/>
    </source>
</evidence>
<reference evidence="31 32" key="1">
    <citation type="submission" date="2015-11" db="EMBL/GenBank/DDBJ databases">
        <title>Exploring the genomic traits of fungus-feeding bacterial genus Collimonas.</title>
        <authorList>
            <person name="Song C."/>
            <person name="Schmidt R."/>
            <person name="de Jager V."/>
            <person name="Krzyzanowska D."/>
            <person name="Jongedijk E."/>
            <person name="Cankar K."/>
            <person name="Beekwilder J."/>
            <person name="van Veen A."/>
            <person name="de Boer W."/>
            <person name="van Veen J.A."/>
            <person name="Garbeva P."/>
        </authorList>
    </citation>
    <scope>NUCLEOTIDE SEQUENCE [LARGE SCALE GENOMIC DNA]</scope>
    <source>
        <strain evidence="31 32">Ter91</strain>
    </source>
</reference>
<sequence>MAVLKAIHTAFAFDSFAISTGATMRPAAEPATSRLSRRLKFIVGFSIGLMLAASLAGGYWLRQAWQQLPAVDHLAQYSPALPLRIYSSEGILLAEYGEERREFLPIEKIPLVMRQALLAIEDARFYQHGAVDFGGLLRATLANLSSGQHGQGASTITMQVARGFFLTREKTLQRKLNEILLAYKLEQQYSKDKLLELYMNQIYLGERSYGFAAAASIYFDKPLDQVSVAEAAMLAGLPKAPSAYNPVSNPQRAQIRQHYILQRMLELGYIGHEAYQQALQEKLALNPNRNPSVREAAYAVEEARQMVMQLYQERAYTMGLDVTTTIQMAPQQAADKQLRSGLLDAQGRRGYRGPEAQLGASAGANDNVSKLLLPYPDSGEIHAALVTVATPKQIKAVLRDGGTLQISAIDPRIAGGWSKLPSTGKRSIVAGSVIRAYRDGAGRWLLSQTPEMEGALISVDAQSGDILALAGGFDFFRNPFDHALQAYRQPGSSFKPFVYSAALEKGYFPGTMVDDTQRVLLPRDTGARAWRPRNFGNNYEGFITVRRGLMRSKNLVAVSLMQASGAAYVQAFATQFGFLSERNPVSLPLALGAGAVTPLQLALSYAVFANGGVAQVPRLIKEIRDRSGQVLFADSARKNPGKKVVSARNAYIMDSMLQDVVKSGTGHGAKVLARSDTAGKTGTSNNAYDAWFAGYSSGVVSVVWLGYDQPKSLGNTTGGVAALPIWSRYMQVAVKDRSERLQEEPAGLSVYDGDYVYAEYLKGSCVTDNHPFIHSKLKCQADGSSDLAIEKEALNAAQEREHILKLFSSGD</sequence>
<keyword evidence="12" id="KW-0808">Transferase</keyword>
<comment type="catalytic activity">
    <reaction evidence="23">
        <text>Preferential cleavage: (Ac)2-L-Lys-D-Ala-|-D-Ala. Also transpeptidation of peptidyl-alanyl moieties that are N-acyl substituents of D-alanine.</text>
        <dbReference type="EC" id="3.4.16.4"/>
    </reaction>
</comment>
<keyword evidence="7" id="KW-1003">Cell membrane</keyword>
<evidence type="ECO:0000256" key="13">
    <source>
        <dbReference type="ARBA" id="ARBA00022692"/>
    </source>
</evidence>
<keyword evidence="11" id="KW-0328">Glycosyltransferase</keyword>
<keyword evidence="20" id="KW-0046">Antibiotic resistance</keyword>
<evidence type="ECO:0000256" key="22">
    <source>
        <dbReference type="ARBA" id="ARBA00023316"/>
    </source>
</evidence>
<organism evidence="31 32">
    <name type="scientific">Collimonas pratensis</name>
    <dbReference type="NCBI Taxonomy" id="279113"/>
    <lineage>
        <taxon>Bacteria</taxon>
        <taxon>Pseudomonadati</taxon>
        <taxon>Pseudomonadota</taxon>
        <taxon>Betaproteobacteria</taxon>
        <taxon>Burkholderiales</taxon>
        <taxon>Oxalobacteraceae</taxon>
        <taxon>Collimonas</taxon>
    </lineage>
</organism>
<evidence type="ECO:0000256" key="26">
    <source>
        <dbReference type="ARBA" id="ARBA00060592"/>
    </source>
</evidence>
<dbReference type="GO" id="GO:0008955">
    <property type="term" value="F:peptidoglycan glycosyltransferase activity"/>
    <property type="evidence" value="ECO:0007669"/>
    <property type="project" value="UniProtKB-EC"/>
</dbReference>
<comment type="catalytic activity">
    <reaction evidence="25">
        <text>[GlcNAc-(1-&gt;4)-Mur2Ac(oyl-L-Ala-gamma-D-Glu-L-Lys-D-Ala-D-Ala)](n)-di-trans,octa-cis-undecaprenyl diphosphate + beta-D-GlcNAc-(1-&gt;4)-Mur2Ac(oyl-L-Ala-gamma-D-Glu-L-Lys-D-Ala-D-Ala)-di-trans,octa-cis-undecaprenyl diphosphate = [GlcNAc-(1-&gt;4)-Mur2Ac(oyl-L-Ala-gamma-D-Glu-L-Lys-D-Ala-D-Ala)](n+1)-di-trans,octa-cis-undecaprenyl diphosphate + di-trans,octa-cis-undecaprenyl diphosphate + H(+)</text>
        <dbReference type="Rhea" id="RHEA:23708"/>
        <dbReference type="Rhea" id="RHEA-COMP:9602"/>
        <dbReference type="Rhea" id="RHEA-COMP:9603"/>
        <dbReference type="ChEBI" id="CHEBI:15378"/>
        <dbReference type="ChEBI" id="CHEBI:58405"/>
        <dbReference type="ChEBI" id="CHEBI:60033"/>
        <dbReference type="ChEBI" id="CHEBI:78435"/>
        <dbReference type="EC" id="2.4.99.28"/>
    </reaction>
</comment>
<dbReference type="SUPFAM" id="SSF56601">
    <property type="entry name" value="beta-lactamase/transpeptidase-like"/>
    <property type="match status" value="1"/>
</dbReference>
<keyword evidence="16" id="KW-0735">Signal-anchor</keyword>
<dbReference type="InterPro" id="IPR012338">
    <property type="entry name" value="Beta-lactam/transpept-like"/>
</dbReference>
<evidence type="ECO:0000256" key="11">
    <source>
        <dbReference type="ARBA" id="ARBA00022676"/>
    </source>
</evidence>
<evidence type="ECO:0000256" key="9">
    <source>
        <dbReference type="ARBA" id="ARBA00022645"/>
    </source>
</evidence>
<keyword evidence="13 27" id="KW-0812">Transmembrane</keyword>
<evidence type="ECO:0000256" key="10">
    <source>
        <dbReference type="ARBA" id="ARBA00022670"/>
    </source>
</evidence>
<evidence type="ECO:0000256" key="6">
    <source>
        <dbReference type="ARBA" id="ARBA00018638"/>
    </source>
</evidence>
<evidence type="ECO:0000256" key="3">
    <source>
        <dbReference type="ARBA" id="ARBA00007090"/>
    </source>
</evidence>
<evidence type="ECO:0000256" key="1">
    <source>
        <dbReference type="ARBA" id="ARBA00004249"/>
    </source>
</evidence>
<comment type="similarity">
    <text evidence="4">In the N-terminal section; belongs to the glycosyltransferase 51 family.</text>
</comment>
<dbReference type="InterPro" id="IPR036950">
    <property type="entry name" value="PBP_transglycosylase"/>
</dbReference>
<comment type="subcellular location">
    <subcellularLocation>
        <location evidence="1">Cell inner membrane</location>
        <topology evidence="1">Single-pass type II membrane protein</topology>
    </subcellularLocation>
</comment>
<dbReference type="NCBIfam" id="TIGR02074">
    <property type="entry name" value="PBP_1a_fam"/>
    <property type="match status" value="1"/>
</dbReference>
<accession>A0A127PYY7</accession>
<dbReference type="InterPro" id="IPR001264">
    <property type="entry name" value="Glyco_trans_51"/>
</dbReference>
<dbReference type="GO" id="GO:0006508">
    <property type="term" value="P:proteolysis"/>
    <property type="evidence" value="ECO:0007669"/>
    <property type="project" value="UniProtKB-KW"/>
</dbReference>
<evidence type="ECO:0000256" key="24">
    <source>
        <dbReference type="ARBA" id="ARBA00044770"/>
    </source>
</evidence>
<dbReference type="EC" id="3.4.16.4" evidence="5"/>
<dbReference type="InterPro" id="IPR050396">
    <property type="entry name" value="Glycosyltr_51/Transpeptidase"/>
</dbReference>
<evidence type="ECO:0000256" key="8">
    <source>
        <dbReference type="ARBA" id="ARBA00022519"/>
    </source>
</evidence>
<keyword evidence="21" id="KW-0511">Multifunctional enzyme</keyword>
<keyword evidence="19 27" id="KW-0472">Membrane</keyword>
<evidence type="ECO:0000256" key="14">
    <source>
        <dbReference type="ARBA" id="ARBA00022801"/>
    </source>
</evidence>
<dbReference type="GO" id="GO:0005886">
    <property type="term" value="C:plasma membrane"/>
    <property type="evidence" value="ECO:0007669"/>
    <property type="project" value="UniProtKB-SubCell"/>
</dbReference>
<dbReference type="KEGG" id="cpra:CPter91_0571"/>
<evidence type="ECO:0000256" key="5">
    <source>
        <dbReference type="ARBA" id="ARBA00012448"/>
    </source>
</evidence>
<proteinExistence type="inferred from homology"/>
<keyword evidence="14" id="KW-0378">Hydrolase</keyword>
<keyword evidence="15" id="KW-0133">Cell shape</keyword>
<feature type="transmembrane region" description="Helical" evidence="27">
    <location>
        <begin position="41"/>
        <end position="61"/>
    </location>
</feature>
<comment type="pathway">
    <text evidence="26">Glycan biosynthesis.</text>
</comment>
<evidence type="ECO:0000313" key="31">
    <source>
        <dbReference type="EMBL" id="AMP02966.1"/>
    </source>
</evidence>
<dbReference type="InterPro" id="IPR023346">
    <property type="entry name" value="Lysozyme-like_dom_sf"/>
</dbReference>
<feature type="domain" description="Penicillin-binding protein transpeptidase" evidence="28">
    <location>
        <begin position="456"/>
        <end position="728"/>
    </location>
</feature>
<evidence type="ECO:0000256" key="20">
    <source>
        <dbReference type="ARBA" id="ARBA00023251"/>
    </source>
</evidence>
<dbReference type="GO" id="GO:0009002">
    <property type="term" value="F:serine-type D-Ala-D-Ala carboxypeptidase activity"/>
    <property type="evidence" value="ECO:0007669"/>
    <property type="project" value="UniProtKB-EC"/>
</dbReference>
<dbReference type="GO" id="GO:0009252">
    <property type="term" value="P:peptidoglycan biosynthetic process"/>
    <property type="evidence" value="ECO:0007669"/>
    <property type="project" value="UniProtKB-UniPathway"/>
</dbReference>
<keyword evidence="9" id="KW-0121">Carboxypeptidase</keyword>
<name>A0A127PYY7_9BURK</name>
<dbReference type="PANTHER" id="PTHR32282:SF27">
    <property type="entry name" value="PENICILLIN-BINDING PROTEIN 1A"/>
    <property type="match status" value="1"/>
</dbReference>
<evidence type="ECO:0000256" key="2">
    <source>
        <dbReference type="ARBA" id="ARBA00004752"/>
    </source>
</evidence>
<dbReference type="Gene3D" id="3.40.710.10">
    <property type="entry name" value="DD-peptidase/beta-lactamase superfamily"/>
    <property type="match status" value="2"/>
</dbReference>
<comment type="pathway">
    <text evidence="2">Cell wall biogenesis; peptidoglycan biosynthesis.</text>
</comment>
<dbReference type="Pfam" id="PF00905">
    <property type="entry name" value="Transpeptidase"/>
    <property type="match status" value="1"/>
</dbReference>
<dbReference type="UniPathway" id="UPA00219"/>
<evidence type="ECO:0000256" key="27">
    <source>
        <dbReference type="SAM" id="Phobius"/>
    </source>
</evidence>
<evidence type="ECO:0000256" key="18">
    <source>
        <dbReference type="ARBA" id="ARBA00022989"/>
    </source>
</evidence>
<protein>
    <recommendedName>
        <fullName evidence="6">Penicillin-binding protein 1A</fullName>
        <ecNumber evidence="24">2.4.99.28</ecNumber>
        <ecNumber evidence="5">3.4.16.4</ecNumber>
    </recommendedName>
</protein>
<evidence type="ECO:0000256" key="23">
    <source>
        <dbReference type="ARBA" id="ARBA00034000"/>
    </source>
</evidence>
<evidence type="ECO:0000256" key="7">
    <source>
        <dbReference type="ARBA" id="ARBA00022475"/>
    </source>
</evidence>
<dbReference type="GO" id="GO:0008360">
    <property type="term" value="P:regulation of cell shape"/>
    <property type="evidence" value="ECO:0007669"/>
    <property type="project" value="UniProtKB-KW"/>
</dbReference>
<dbReference type="GO" id="GO:0030288">
    <property type="term" value="C:outer membrane-bounded periplasmic space"/>
    <property type="evidence" value="ECO:0007669"/>
    <property type="project" value="TreeGrafter"/>
</dbReference>
<dbReference type="Pfam" id="PF00912">
    <property type="entry name" value="Transgly"/>
    <property type="match status" value="1"/>
</dbReference>
<dbReference type="Gene3D" id="1.10.3810.10">
    <property type="entry name" value="Biosynthetic peptidoglycan transglycosylase-like"/>
    <property type="match status" value="1"/>
</dbReference>
<dbReference type="EMBL" id="CP013234">
    <property type="protein sequence ID" value="AMP02966.1"/>
    <property type="molecule type" value="Genomic_DNA"/>
</dbReference>
<keyword evidence="17" id="KW-0573">Peptidoglycan synthesis</keyword>
<dbReference type="FunFam" id="1.10.3810.10:FF:000003">
    <property type="entry name" value="Penicillin-binding protein 1a"/>
    <property type="match status" value="1"/>
</dbReference>
<comment type="similarity">
    <text evidence="3">In the C-terminal section; belongs to the transpeptidase family.</text>
</comment>
<evidence type="ECO:0000256" key="16">
    <source>
        <dbReference type="ARBA" id="ARBA00022968"/>
    </source>
</evidence>
<evidence type="ECO:0000256" key="17">
    <source>
        <dbReference type="ARBA" id="ARBA00022984"/>
    </source>
</evidence>
<gene>
    <name evidence="31" type="primary">mrcA</name>
    <name evidence="31" type="ORF">CPter91_0571</name>
</gene>
<dbReference type="AlphaFoldDB" id="A0A127PYY7"/>
<feature type="domain" description="Penicillin-binding protein OB-like" evidence="30">
    <location>
        <begin position="351"/>
        <end position="451"/>
    </location>
</feature>
<dbReference type="EC" id="2.4.99.28" evidence="24"/>
<evidence type="ECO:0000256" key="19">
    <source>
        <dbReference type="ARBA" id="ARBA00023136"/>
    </source>
</evidence>
<evidence type="ECO:0000313" key="32">
    <source>
        <dbReference type="Proteomes" id="UP000074561"/>
    </source>
</evidence>
<dbReference type="GO" id="GO:0046677">
    <property type="term" value="P:response to antibiotic"/>
    <property type="evidence" value="ECO:0007669"/>
    <property type="project" value="UniProtKB-KW"/>
</dbReference>
<dbReference type="STRING" id="279113.CPter91_0571"/>
<dbReference type="Pfam" id="PF17092">
    <property type="entry name" value="PCB_OB"/>
    <property type="match status" value="1"/>
</dbReference>
<evidence type="ECO:0000259" key="30">
    <source>
        <dbReference type="Pfam" id="PF17092"/>
    </source>
</evidence>
<keyword evidence="10" id="KW-0645">Protease</keyword>
<dbReference type="InterPro" id="IPR001460">
    <property type="entry name" value="PCN-bd_Tpept"/>
</dbReference>
<dbReference type="InterPro" id="IPR031376">
    <property type="entry name" value="PCB_OB"/>
</dbReference>
<evidence type="ECO:0000256" key="15">
    <source>
        <dbReference type="ARBA" id="ARBA00022960"/>
    </source>
</evidence>
<evidence type="ECO:0000256" key="21">
    <source>
        <dbReference type="ARBA" id="ARBA00023268"/>
    </source>
</evidence>
<evidence type="ECO:0000256" key="25">
    <source>
        <dbReference type="ARBA" id="ARBA00049902"/>
    </source>
</evidence>
<keyword evidence="22" id="KW-0961">Cell wall biogenesis/degradation</keyword>
<keyword evidence="8" id="KW-0997">Cell inner membrane</keyword>
<evidence type="ECO:0000259" key="28">
    <source>
        <dbReference type="Pfam" id="PF00905"/>
    </source>
</evidence>
<dbReference type="PATRIC" id="fig|279113.9.peg.576"/>
<dbReference type="GO" id="GO:0071555">
    <property type="term" value="P:cell wall organization"/>
    <property type="evidence" value="ECO:0007669"/>
    <property type="project" value="UniProtKB-KW"/>
</dbReference>
<keyword evidence="18 27" id="KW-1133">Transmembrane helix</keyword>
<dbReference type="GO" id="GO:0008658">
    <property type="term" value="F:penicillin binding"/>
    <property type="evidence" value="ECO:0007669"/>
    <property type="project" value="InterPro"/>
</dbReference>
<evidence type="ECO:0000259" key="29">
    <source>
        <dbReference type="Pfam" id="PF00912"/>
    </source>
</evidence>